<evidence type="ECO:0000256" key="2">
    <source>
        <dbReference type="ARBA" id="ARBA00022821"/>
    </source>
</evidence>
<evidence type="ECO:0000256" key="1">
    <source>
        <dbReference type="ARBA" id="ARBA00022737"/>
    </source>
</evidence>
<dbReference type="Gene3D" id="1.10.10.10">
    <property type="entry name" value="Winged helix-like DNA-binding domain superfamily/Winged helix DNA-binding domain"/>
    <property type="match status" value="1"/>
</dbReference>
<evidence type="ECO:0000313" key="8">
    <source>
        <dbReference type="RefSeq" id="XP_052113407.1"/>
    </source>
</evidence>
<dbReference type="InterPro" id="IPR055414">
    <property type="entry name" value="LRR_R13L4/SHOC2-like"/>
</dbReference>
<keyword evidence="1" id="KW-0677">Repeat</keyword>
<dbReference type="GO" id="GO:0043531">
    <property type="term" value="F:ADP binding"/>
    <property type="evidence" value="ECO:0007669"/>
    <property type="project" value="InterPro"/>
</dbReference>
<gene>
    <name evidence="8" type="primary">LOC127744823</name>
</gene>
<dbReference type="InterPro" id="IPR032675">
    <property type="entry name" value="LRR_dom_sf"/>
</dbReference>
<feature type="compositionally biased region" description="Acidic residues" evidence="3">
    <location>
        <begin position="97"/>
        <end position="113"/>
    </location>
</feature>
<dbReference type="InterPro" id="IPR002182">
    <property type="entry name" value="NB-ARC"/>
</dbReference>
<dbReference type="Gene3D" id="3.40.50.300">
    <property type="entry name" value="P-loop containing nucleotide triphosphate hydrolases"/>
    <property type="match status" value="1"/>
</dbReference>
<feature type="region of interest" description="Disordered" evidence="3">
    <location>
        <begin position="89"/>
        <end position="120"/>
    </location>
</feature>
<dbReference type="PANTHER" id="PTHR36766">
    <property type="entry name" value="PLANT BROAD-SPECTRUM MILDEW RESISTANCE PROTEIN RPW8"/>
    <property type="match status" value="1"/>
</dbReference>
<dbReference type="PRINTS" id="PR00364">
    <property type="entry name" value="DISEASERSIST"/>
</dbReference>
<evidence type="ECO:0000259" key="5">
    <source>
        <dbReference type="Pfam" id="PF23559"/>
    </source>
</evidence>
<dbReference type="Gene3D" id="3.80.10.10">
    <property type="entry name" value="Ribonuclease Inhibitor"/>
    <property type="match status" value="2"/>
</dbReference>
<sequence>MDVARVAGSKEMDIIHLTNLEEQHCLSIIRDELSTFSDPEKVFHKYCNYITLKSQGVPHIAKYLCFILRRAPPFSKQWQLLERDLSAAPRGTQNPIMEDELDSDLSYEEESEEEKARQPTTSFVHAATIHGRDDVTGALIGKLLSNDGQAERIQFISIVGGAGIGKTAVTQLVYNTPEVENYFDCRAWVFVGEEFNLNRIIRSIIESVTAKSLNETDLEALLFKFRQTFDHKRCLFVLDDIWLEDDLQWEELKQWFHFTDLGSRTLITTRNKGIADRICSETNIVLLDPLSVSACWSIIKDYAFGHSVNETKAAEMFNEVGKDIVQKCNGVPLMAKSLGNILRGKNSIQEWQQVLASETWDSAELLSSVMLSYLSMPPELRQVLLYCSVFPKNHSIDVGKLIKLWMAQGFIASDENEMEREGWKYIKQLLDRNIFEEFNQDSHGCFKCKLESGMSDLIHFLAKNESHRVLIDYMKEARVADDTTILRHCTLIIAAQSSLPEPIANAKKLRTLMILSEYFFSDPTTLARVLSHLKVVRALDLSSCLIKELPSNIGELLLLRYLDLSFNRDLKKLPKAICGLLHLQTLNLNGCDRLQKLPKGIGNLIKLRHLEILWTTSLSYLPKGVANLTLLRTLSRFIGSSVAGSKACNLGDLKELNLIQGSITIDGLGGETCVDEASKACLKNKKDLLGLELCFSSVGSEINHDEGVLNALEAPPELQCLEIFFYRGQLLPDWMKTLRNLRHLVLAHWSKCSILPSLGHLLSLESLEIRYMPNVKIVGSDFLGLSPDNAVSCDQVSSSIVAFPRLQKLCFEIMNGWEDWSGNGSHANIMPLLSALSIENCPKLRTLPQYILEKKDLKRDIKNCPVLEAYNNNSTSNNNHHSVLSN</sequence>
<dbReference type="SUPFAM" id="SSF52540">
    <property type="entry name" value="P-loop containing nucleoside triphosphate hydrolases"/>
    <property type="match status" value="1"/>
</dbReference>
<dbReference type="InterPro" id="IPR027417">
    <property type="entry name" value="P-loop_NTPase"/>
</dbReference>
<evidence type="ECO:0000259" key="4">
    <source>
        <dbReference type="Pfam" id="PF00931"/>
    </source>
</evidence>
<dbReference type="GeneID" id="127744823"/>
<accession>A0A9C6TFY0</accession>
<dbReference type="RefSeq" id="XP_052113407.1">
    <property type="nucleotide sequence ID" value="XM_052257447.1"/>
</dbReference>
<dbReference type="Pfam" id="PF00931">
    <property type="entry name" value="NB-ARC"/>
    <property type="match status" value="1"/>
</dbReference>
<keyword evidence="7" id="KW-1185">Reference proteome</keyword>
<proteinExistence type="predicted"/>
<dbReference type="Gene3D" id="1.10.8.430">
    <property type="entry name" value="Helical domain of apoptotic protease-activating factors"/>
    <property type="match status" value="1"/>
</dbReference>
<dbReference type="InterPro" id="IPR042197">
    <property type="entry name" value="Apaf_helical"/>
</dbReference>
<dbReference type="InterPro" id="IPR036388">
    <property type="entry name" value="WH-like_DNA-bd_sf"/>
</dbReference>
<protein>
    <submittedName>
        <fullName evidence="8">Disease resistance protein RGA1</fullName>
    </submittedName>
</protein>
<reference evidence="8" key="2">
    <citation type="submission" date="2025-08" db="UniProtKB">
        <authorList>
            <consortium name="RefSeq"/>
        </authorList>
    </citation>
    <scope>IDENTIFICATION</scope>
    <source>
        <tissue evidence="8">Whole plant</tissue>
    </source>
</reference>
<evidence type="ECO:0000259" key="6">
    <source>
        <dbReference type="Pfam" id="PF23598"/>
    </source>
</evidence>
<dbReference type="InterPro" id="IPR058922">
    <property type="entry name" value="WHD_DRP"/>
</dbReference>
<feature type="domain" description="NB-ARC" evidence="4">
    <location>
        <begin position="136"/>
        <end position="306"/>
    </location>
</feature>
<dbReference type="Proteomes" id="UP000515211">
    <property type="component" value="Chromosome 2"/>
</dbReference>
<dbReference type="SUPFAM" id="SSF52058">
    <property type="entry name" value="L domain-like"/>
    <property type="match status" value="1"/>
</dbReference>
<evidence type="ECO:0000313" key="7">
    <source>
        <dbReference type="Proteomes" id="UP000515211"/>
    </source>
</evidence>
<dbReference type="PANTHER" id="PTHR36766:SF40">
    <property type="entry name" value="DISEASE RESISTANCE PROTEIN RGA3"/>
    <property type="match status" value="1"/>
</dbReference>
<name>A0A9C6TFY0_ARADU</name>
<feature type="domain" description="Disease resistance protein winged helix" evidence="5">
    <location>
        <begin position="389"/>
        <end position="458"/>
    </location>
</feature>
<dbReference type="Pfam" id="PF23598">
    <property type="entry name" value="LRR_14"/>
    <property type="match status" value="1"/>
</dbReference>
<dbReference type="KEGG" id="adu:127744823"/>
<dbReference type="Pfam" id="PF23559">
    <property type="entry name" value="WHD_DRP"/>
    <property type="match status" value="1"/>
</dbReference>
<keyword evidence="2" id="KW-0611">Plant defense</keyword>
<organism evidence="7 8">
    <name type="scientific">Arachis duranensis</name>
    <name type="common">Wild peanut</name>
    <dbReference type="NCBI Taxonomy" id="130453"/>
    <lineage>
        <taxon>Eukaryota</taxon>
        <taxon>Viridiplantae</taxon>
        <taxon>Streptophyta</taxon>
        <taxon>Embryophyta</taxon>
        <taxon>Tracheophyta</taxon>
        <taxon>Spermatophyta</taxon>
        <taxon>Magnoliopsida</taxon>
        <taxon>eudicotyledons</taxon>
        <taxon>Gunneridae</taxon>
        <taxon>Pentapetalae</taxon>
        <taxon>rosids</taxon>
        <taxon>fabids</taxon>
        <taxon>Fabales</taxon>
        <taxon>Fabaceae</taxon>
        <taxon>Papilionoideae</taxon>
        <taxon>50 kb inversion clade</taxon>
        <taxon>dalbergioids sensu lato</taxon>
        <taxon>Dalbergieae</taxon>
        <taxon>Pterocarpus clade</taxon>
        <taxon>Arachis</taxon>
    </lineage>
</organism>
<dbReference type="GO" id="GO:0006952">
    <property type="term" value="P:defense response"/>
    <property type="evidence" value="ECO:0007669"/>
    <property type="project" value="UniProtKB-KW"/>
</dbReference>
<dbReference type="AlphaFoldDB" id="A0A9C6TFY0"/>
<reference evidence="7" key="1">
    <citation type="journal article" date="2016" name="Nat. Genet.">
        <title>The genome sequences of Arachis duranensis and Arachis ipaensis, the diploid ancestors of cultivated peanut.</title>
        <authorList>
            <person name="Bertioli D.J."/>
            <person name="Cannon S.B."/>
            <person name="Froenicke L."/>
            <person name="Huang G."/>
            <person name="Farmer A.D."/>
            <person name="Cannon E.K."/>
            <person name="Liu X."/>
            <person name="Gao D."/>
            <person name="Clevenger J."/>
            <person name="Dash S."/>
            <person name="Ren L."/>
            <person name="Moretzsohn M.C."/>
            <person name="Shirasawa K."/>
            <person name="Huang W."/>
            <person name="Vidigal B."/>
            <person name="Abernathy B."/>
            <person name="Chu Y."/>
            <person name="Niederhuth C.E."/>
            <person name="Umale P."/>
            <person name="Araujo A.C."/>
            <person name="Kozik A."/>
            <person name="Kim K.D."/>
            <person name="Burow M.D."/>
            <person name="Varshney R.K."/>
            <person name="Wang X."/>
            <person name="Zhang X."/>
            <person name="Barkley N."/>
            <person name="Guimaraes P.M."/>
            <person name="Isobe S."/>
            <person name="Guo B."/>
            <person name="Liao B."/>
            <person name="Stalker H.T."/>
            <person name="Schmitz R.J."/>
            <person name="Scheffler B.E."/>
            <person name="Leal-Bertioli S.C."/>
            <person name="Xun X."/>
            <person name="Jackson S.A."/>
            <person name="Michelmore R."/>
            <person name="Ozias-Akins P."/>
        </authorList>
    </citation>
    <scope>NUCLEOTIDE SEQUENCE [LARGE SCALE GENOMIC DNA]</scope>
    <source>
        <strain evidence="7">cv. V14167</strain>
    </source>
</reference>
<feature type="domain" description="Disease resistance R13L4/SHOC-2-like LRR" evidence="6">
    <location>
        <begin position="518"/>
        <end position="863"/>
    </location>
</feature>
<evidence type="ECO:0000256" key="3">
    <source>
        <dbReference type="SAM" id="MobiDB-lite"/>
    </source>
</evidence>